<dbReference type="AlphaFoldDB" id="A0A5N6FLR4"/>
<dbReference type="SUPFAM" id="SSF54506">
    <property type="entry name" value="Diaminopimelate epimerase-like"/>
    <property type="match status" value="1"/>
</dbReference>
<protein>
    <submittedName>
        <fullName evidence="1">Uncharacterized protein</fullName>
    </submittedName>
</protein>
<dbReference type="InterPro" id="IPR003719">
    <property type="entry name" value="Phenazine_PhzF-like"/>
</dbReference>
<proteinExistence type="predicted"/>
<dbReference type="Gene3D" id="3.10.310.10">
    <property type="entry name" value="Diaminopimelate Epimerase, Chain A, domain 1"/>
    <property type="match status" value="2"/>
</dbReference>
<dbReference type="NCBIfam" id="TIGR00654">
    <property type="entry name" value="PhzF_family"/>
    <property type="match status" value="1"/>
</dbReference>
<dbReference type="OrthoDB" id="75169at2759"/>
<dbReference type="PANTHER" id="PTHR13774">
    <property type="entry name" value="PHENAZINE BIOSYNTHESIS PROTEIN"/>
    <property type="match status" value="1"/>
</dbReference>
<dbReference type="GO" id="GO:0016853">
    <property type="term" value="F:isomerase activity"/>
    <property type="evidence" value="ECO:0007669"/>
    <property type="project" value="TreeGrafter"/>
</dbReference>
<name>A0A5N6FLR4_PETAA</name>
<evidence type="ECO:0000313" key="1">
    <source>
        <dbReference type="EMBL" id="KAE8395020.1"/>
    </source>
</evidence>
<dbReference type="Pfam" id="PF02567">
    <property type="entry name" value="PhzC-PhzF"/>
    <property type="match status" value="1"/>
</dbReference>
<dbReference type="EMBL" id="ML735220">
    <property type="protein sequence ID" value="KAE8395020.1"/>
    <property type="molecule type" value="Genomic_DNA"/>
</dbReference>
<reference evidence="1" key="1">
    <citation type="submission" date="2019-04" db="EMBL/GenBank/DDBJ databases">
        <title>Friends and foes A comparative genomics studyof 23 Aspergillus species from section Flavi.</title>
        <authorList>
            <consortium name="DOE Joint Genome Institute"/>
            <person name="Kjaerbolling I."/>
            <person name="Vesth T."/>
            <person name="Frisvad J.C."/>
            <person name="Nybo J.L."/>
            <person name="Theobald S."/>
            <person name="Kildgaard S."/>
            <person name="Isbrandt T."/>
            <person name="Kuo A."/>
            <person name="Sato A."/>
            <person name="Lyhne E.K."/>
            <person name="Kogle M.E."/>
            <person name="Wiebenga A."/>
            <person name="Kun R.S."/>
            <person name="Lubbers R.J."/>
            <person name="Makela M.R."/>
            <person name="Barry K."/>
            <person name="Chovatia M."/>
            <person name="Clum A."/>
            <person name="Daum C."/>
            <person name="Haridas S."/>
            <person name="He G."/>
            <person name="LaButti K."/>
            <person name="Lipzen A."/>
            <person name="Mondo S."/>
            <person name="Riley R."/>
            <person name="Salamov A."/>
            <person name="Simmons B.A."/>
            <person name="Magnuson J.K."/>
            <person name="Henrissat B."/>
            <person name="Mortensen U.H."/>
            <person name="Larsen T.O."/>
            <person name="Devries R.P."/>
            <person name="Grigoriev I.V."/>
            <person name="Machida M."/>
            <person name="Baker S.E."/>
            <person name="Andersen M.R."/>
        </authorList>
    </citation>
    <scope>NUCLEOTIDE SEQUENCE [LARGE SCALE GENOMIC DNA]</scope>
    <source>
        <strain evidence="1">IBT 14317</strain>
    </source>
</reference>
<dbReference type="PIRSF" id="PIRSF016184">
    <property type="entry name" value="PhzC_PhzF"/>
    <property type="match status" value="1"/>
</dbReference>
<dbReference type="GO" id="GO:0005737">
    <property type="term" value="C:cytoplasm"/>
    <property type="evidence" value="ECO:0007669"/>
    <property type="project" value="TreeGrafter"/>
</dbReference>
<organism evidence="1">
    <name type="scientific">Petromyces alliaceus</name>
    <name type="common">Aspergillus alliaceus</name>
    <dbReference type="NCBI Taxonomy" id="209559"/>
    <lineage>
        <taxon>Eukaryota</taxon>
        <taxon>Fungi</taxon>
        <taxon>Dikarya</taxon>
        <taxon>Ascomycota</taxon>
        <taxon>Pezizomycotina</taxon>
        <taxon>Eurotiomycetes</taxon>
        <taxon>Eurotiomycetidae</taxon>
        <taxon>Eurotiales</taxon>
        <taxon>Aspergillaceae</taxon>
        <taxon>Aspergillus</taxon>
        <taxon>Aspergillus subgen. Circumdati</taxon>
    </lineage>
</organism>
<dbReference type="OMA" id="PGYEMRF"/>
<accession>A0A5N6FLR4</accession>
<accession>A0A5N7CLA7</accession>
<gene>
    <name evidence="1" type="ORF">BDV23DRAFT_179008</name>
</gene>
<sequence>MFTIPYQIVDVFSSTAYKGNPLAVVDNTANSLSSTQMRLMARQFNLSETTFVCPPEHPEATWRLRSFLPNGEEVFGAGHNSLGAWWWIASFGLLGGAMSSADTAPRLYHQQLGEDVLPVIVSKSDSAQIMISMRQGQPQFLQRHDDPGALAQSLGISVHDIGLPLSGSDAAEPQVVTTSPARHLLVPVRTREVLDTVIFNKERALQELARTQSDNSGIYVFTTLDGNTAGTSDKVPRYVARFFSPGMLMEDPATGSAAGPLAAYLHVNGALGSAGNTRKEIEVLQGLKTGRECVMRLSIDIDEESSLTGIRISGTGVLVAEGNIRVPAPDTAF</sequence>
<dbReference type="Proteomes" id="UP000326877">
    <property type="component" value="Unassembled WGS sequence"/>
</dbReference>
<dbReference type="PANTHER" id="PTHR13774:SF32">
    <property type="entry name" value="ANTISENSE-ENHANCING SEQUENCE 1"/>
    <property type="match status" value="1"/>
</dbReference>